<evidence type="ECO:0000256" key="1">
    <source>
        <dbReference type="SAM" id="Coils"/>
    </source>
</evidence>
<dbReference type="EMBL" id="JACCBG010000001">
    <property type="protein sequence ID" value="NYD42864.1"/>
    <property type="molecule type" value="Genomic_DNA"/>
</dbReference>
<dbReference type="Proteomes" id="UP000535511">
    <property type="component" value="Unassembled WGS sequence"/>
</dbReference>
<comment type="caution">
    <text evidence="3">The sequence shown here is derived from an EMBL/GenBank/DDBJ whole genome shotgun (WGS) entry which is preliminary data.</text>
</comment>
<keyword evidence="4" id="KW-1185">Reference proteome</keyword>
<dbReference type="Gene3D" id="3.30.70.60">
    <property type="match status" value="1"/>
</dbReference>
<sequence length="211" mass="21681">MDLSTPNATKVVGGLSLLVVAAASWMLAVGPETGKLADARAEVDSARQQNTVLAQQLTQLQQQRSQVAATRRTARKLALKFPPTADQPGLFQQVTDAAVAAGIGPKGVTTLAPSPPVIGGTENGVPAVPPAGGSHLLASQTVSVSVTGTYDQTQQLLENLEHMPRAYLINSVSLSGGGTDGAFTTTIAGQMFVMPPVPDPGKTINMNATTN</sequence>
<protein>
    <submittedName>
        <fullName evidence="3">Tfp pilus assembly protein PilO</fullName>
    </submittedName>
</protein>
<proteinExistence type="predicted"/>
<keyword evidence="1" id="KW-0175">Coiled coil</keyword>
<dbReference type="RefSeq" id="WP_179664447.1">
    <property type="nucleotide sequence ID" value="NZ_JACCBG010000001.1"/>
</dbReference>
<evidence type="ECO:0000313" key="4">
    <source>
        <dbReference type="Proteomes" id="UP000535511"/>
    </source>
</evidence>
<gene>
    <name evidence="3" type="ORF">BJZ21_002947</name>
</gene>
<feature type="coiled-coil region" evidence="1">
    <location>
        <begin position="36"/>
        <end position="63"/>
    </location>
</feature>
<keyword evidence="2" id="KW-1133">Transmembrane helix</keyword>
<accession>A0A7Y9JD25</accession>
<dbReference type="AlphaFoldDB" id="A0A7Y9JD25"/>
<name>A0A7Y9JD25_9ACTN</name>
<keyword evidence="2" id="KW-0472">Membrane</keyword>
<reference evidence="3 4" key="1">
    <citation type="submission" date="2020-07" db="EMBL/GenBank/DDBJ databases">
        <title>Sequencing the genomes of 1000 actinobacteria strains.</title>
        <authorList>
            <person name="Klenk H.-P."/>
        </authorList>
    </citation>
    <scope>NUCLEOTIDE SEQUENCE [LARGE SCALE GENOMIC DNA]</scope>
    <source>
        <strain evidence="3 4">DSM 21350</strain>
    </source>
</reference>
<organism evidence="3 4">
    <name type="scientific">Nocardioides panaciterrulae</name>
    <dbReference type="NCBI Taxonomy" id="661492"/>
    <lineage>
        <taxon>Bacteria</taxon>
        <taxon>Bacillati</taxon>
        <taxon>Actinomycetota</taxon>
        <taxon>Actinomycetes</taxon>
        <taxon>Propionibacteriales</taxon>
        <taxon>Nocardioidaceae</taxon>
        <taxon>Nocardioides</taxon>
    </lineage>
</organism>
<keyword evidence="2" id="KW-0812">Transmembrane</keyword>
<feature type="transmembrane region" description="Helical" evidence="2">
    <location>
        <begin position="12"/>
        <end position="30"/>
    </location>
</feature>
<evidence type="ECO:0000256" key="2">
    <source>
        <dbReference type="SAM" id="Phobius"/>
    </source>
</evidence>
<evidence type="ECO:0000313" key="3">
    <source>
        <dbReference type="EMBL" id="NYD42864.1"/>
    </source>
</evidence>
<dbReference type="InterPro" id="IPR014717">
    <property type="entry name" value="Transl_elong_EF1B/ribsomal_bS6"/>
</dbReference>